<feature type="compositionally biased region" description="Basic and acidic residues" evidence="1">
    <location>
        <begin position="42"/>
        <end position="57"/>
    </location>
</feature>
<dbReference type="SUPFAM" id="SSF47923">
    <property type="entry name" value="Ypt/Rab-GAP domain of gyp1p"/>
    <property type="match status" value="2"/>
</dbReference>
<feature type="region of interest" description="Disordered" evidence="1">
    <location>
        <begin position="217"/>
        <end position="258"/>
    </location>
</feature>
<dbReference type="InterPro" id="IPR000195">
    <property type="entry name" value="Rab-GAP-TBC_dom"/>
</dbReference>
<feature type="compositionally biased region" description="Polar residues" evidence="1">
    <location>
        <begin position="136"/>
        <end position="157"/>
    </location>
</feature>
<feature type="region of interest" description="Disordered" evidence="1">
    <location>
        <begin position="1"/>
        <end position="202"/>
    </location>
</feature>
<feature type="compositionally biased region" description="Low complexity" evidence="1">
    <location>
        <begin position="1"/>
        <end position="17"/>
    </location>
</feature>
<dbReference type="SMART" id="SM00164">
    <property type="entry name" value="TBC"/>
    <property type="match status" value="1"/>
</dbReference>
<feature type="compositionally biased region" description="Low complexity" evidence="1">
    <location>
        <begin position="348"/>
        <end position="362"/>
    </location>
</feature>
<dbReference type="PANTHER" id="PTHR47219:SF9">
    <property type="entry name" value="GTPASE ACTIVATING PROTEIN AND CENTROSOME-ASSOCIATED, ISOFORM B"/>
    <property type="match status" value="1"/>
</dbReference>
<dbReference type="PANTHER" id="PTHR47219">
    <property type="entry name" value="RAB GTPASE-ACTIVATING PROTEIN 1-LIKE"/>
    <property type="match status" value="1"/>
</dbReference>
<dbReference type="OrthoDB" id="294251at2759"/>
<feature type="compositionally biased region" description="Low complexity" evidence="1">
    <location>
        <begin position="68"/>
        <end position="90"/>
    </location>
</feature>
<dbReference type="FunFam" id="1.10.8.270:FF:000023">
    <property type="entry name" value="TBC domain-containing protein C1778.09"/>
    <property type="match status" value="1"/>
</dbReference>
<dbReference type="GO" id="GO:0031267">
    <property type="term" value="F:small GTPase binding"/>
    <property type="evidence" value="ECO:0007669"/>
    <property type="project" value="TreeGrafter"/>
</dbReference>
<feature type="domain" description="Rab-GAP TBC" evidence="2">
    <location>
        <begin position="480"/>
        <end position="673"/>
    </location>
</feature>
<feature type="compositionally biased region" description="Basic and acidic residues" evidence="1">
    <location>
        <begin position="110"/>
        <end position="121"/>
    </location>
</feature>
<evidence type="ECO:0000313" key="3">
    <source>
        <dbReference type="EMBL" id="CAF9905030.1"/>
    </source>
</evidence>
<dbReference type="Proteomes" id="UP000664521">
    <property type="component" value="Unassembled WGS sequence"/>
</dbReference>
<dbReference type="AlphaFoldDB" id="A0A8H3I6E0"/>
<name>A0A8H3I6E0_9LECA</name>
<dbReference type="EMBL" id="CAJPDS010000003">
    <property type="protein sequence ID" value="CAF9905030.1"/>
    <property type="molecule type" value="Genomic_DNA"/>
</dbReference>
<reference evidence="3" key="1">
    <citation type="submission" date="2021-03" db="EMBL/GenBank/DDBJ databases">
        <authorList>
            <person name="Tagirdzhanova G."/>
        </authorList>
    </citation>
    <scope>NUCLEOTIDE SEQUENCE</scope>
</reference>
<feature type="compositionally biased region" description="Polar residues" evidence="1">
    <location>
        <begin position="373"/>
        <end position="398"/>
    </location>
</feature>
<protein>
    <recommendedName>
        <fullName evidence="2">Rab-GAP TBC domain-containing protein</fullName>
    </recommendedName>
</protein>
<dbReference type="FunFam" id="1.10.472.80:FF:000055">
    <property type="entry name" value="TBC domain-containing protein C1778.09"/>
    <property type="match status" value="1"/>
</dbReference>
<evidence type="ECO:0000313" key="4">
    <source>
        <dbReference type="Proteomes" id="UP000664521"/>
    </source>
</evidence>
<keyword evidence="4" id="KW-1185">Reference proteome</keyword>
<proteinExistence type="predicted"/>
<dbReference type="Gene3D" id="1.10.472.80">
    <property type="entry name" value="Ypt/Rab-GAP domain of gyp1p, domain 3"/>
    <property type="match status" value="1"/>
</dbReference>
<dbReference type="InterPro" id="IPR050302">
    <property type="entry name" value="Rab_GAP_TBC_domain"/>
</dbReference>
<gene>
    <name evidence="3" type="ORF">HETSPECPRED_004852</name>
</gene>
<evidence type="ECO:0000256" key="1">
    <source>
        <dbReference type="SAM" id="MobiDB-lite"/>
    </source>
</evidence>
<feature type="compositionally biased region" description="Polar residues" evidence="1">
    <location>
        <begin position="225"/>
        <end position="234"/>
    </location>
</feature>
<feature type="region of interest" description="Disordered" evidence="1">
    <location>
        <begin position="278"/>
        <end position="404"/>
    </location>
</feature>
<dbReference type="GO" id="GO:0005096">
    <property type="term" value="F:GTPase activator activity"/>
    <property type="evidence" value="ECO:0007669"/>
    <property type="project" value="TreeGrafter"/>
</dbReference>
<organism evidence="3 4">
    <name type="scientific">Heterodermia speciosa</name>
    <dbReference type="NCBI Taxonomy" id="116794"/>
    <lineage>
        <taxon>Eukaryota</taxon>
        <taxon>Fungi</taxon>
        <taxon>Dikarya</taxon>
        <taxon>Ascomycota</taxon>
        <taxon>Pezizomycotina</taxon>
        <taxon>Lecanoromycetes</taxon>
        <taxon>OSLEUM clade</taxon>
        <taxon>Lecanoromycetidae</taxon>
        <taxon>Caliciales</taxon>
        <taxon>Physciaceae</taxon>
        <taxon>Heterodermia</taxon>
    </lineage>
</organism>
<dbReference type="InterPro" id="IPR035969">
    <property type="entry name" value="Rab-GAP_TBC_sf"/>
</dbReference>
<dbReference type="Gene3D" id="1.10.8.270">
    <property type="entry name" value="putative rabgap domain of human tbc1 domain family member 14 like domains"/>
    <property type="match status" value="1"/>
</dbReference>
<sequence length="761" mass="84727">MASAASAATSPTSTPDSRNLRKKSHKAILGLRKPPQQQLSPDDARTKAFEEPRRDSELVASSSTTRGSHTTLETDLDSSSSLRDSPSVPSFTFDDIHGQITPTKSKRWRGPKDRVPSRQHETPPVPQMPFLGITTEIPSSSLEDLTNPGQMEFSNRGSMLLGGKKMNKADGNPAPVSRPIGSRRKPSTDMLSPMSLPTRTLSADDEMLSYKVRTMYNGDGDGKSDTVTGANANISDAPDPNGTSGQCHTLPIKPAQDTLKPRTKYGKYLGSVRENNELAGGIEDWEDVHGGDVDRYGFIVPRRQPSQDSSARSARGSPEPQGIQRVSTSLQIASEAPRRQRSRLSRNPTSKSPARSAKAPSTVRPESRIDRPASSQSPYKARSSNTALKIRSATNRLPQNKDRRFVDEAGDMLTLPPGLADIFENDEDSKVIENLKKKEWQREEKWRKMARVMKNSRDGGGMAFEFDTKSPKLIERTWKGIPDRWRATAWHAFLSASAKKRQASRTDDELITIFKKLNDRGSPDDVQIDIDVPRTINSHIMFRRRYRGGQRLLFRVLHCLSIYFPDTGYVQGMAALAATLLCYFDEEMAFVMMVRLWQLRGLERLYRSGFEGLMQALDEFEKSWLAGGEVSAKLNELGVAPTAYGTRWYLTLFNYSIPFPAQLRVWDVFMLLGDPDVDPLAPGPAAPLNNGVVVDDDPSYHGGLDVLHATSAALIDGTRDILLDSDFENAMKVLTSWIPIKDEELLMRVAKAEWKVHRRKG</sequence>
<dbReference type="Pfam" id="PF00566">
    <property type="entry name" value="RabGAP-TBC"/>
    <property type="match status" value="1"/>
</dbReference>
<comment type="caution">
    <text evidence="3">The sequence shown here is derived from an EMBL/GenBank/DDBJ whole genome shotgun (WGS) entry which is preliminary data.</text>
</comment>
<accession>A0A8H3I6E0</accession>
<evidence type="ECO:0000259" key="2">
    <source>
        <dbReference type="PROSITE" id="PS50086"/>
    </source>
</evidence>
<dbReference type="PROSITE" id="PS50086">
    <property type="entry name" value="TBC_RABGAP"/>
    <property type="match status" value="1"/>
</dbReference>